<accession>E0Y0H0</accession>
<name>E0Y0H0_9PROT</name>
<dbReference type="AlphaFoldDB" id="E0Y0H0"/>
<proteinExistence type="predicted"/>
<dbReference type="EMBL" id="GU474938">
    <property type="protein sequence ID" value="ADI20161.1"/>
    <property type="molecule type" value="Genomic_DNA"/>
</dbReference>
<reference evidence="1" key="1">
    <citation type="journal article" date="2011" name="Environ. Microbiol.">
        <title>Time-series analyses of Monterey Bay coastal microbial picoplankton using a 'genome proxy' microarray.</title>
        <authorList>
            <person name="Rich V.I."/>
            <person name="Pham V.D."/>
            <person name="Eppley J."/>
            <person name="Shi Y."/>
            <person name="DeLong E.F."/>
        </authorList>
    </citation>
    <scope>NUCLEOTIDE SEQUENCE</scope>
</reference>
<organism evidence="1">
    <name type="scientific">uncultured alpha proteobacterium EB080_L06A09</name>
    <dbReference type="NCBI Taxonomy" id="710794"/>
    <lineage>
        <taxon>Bacteria</taxon>
        <taxon>Pseudomonadati</taxon>
        <taxon>Pseudomonadota</taxon>
        <taxon>Alphaproteobacteria</taxon>
        <taxon>environmental samples</taxon>
    </lineage>
</organism>
<evidence type="ECO:0000313" key="1">
    <source>
        <dbReference type="EMBL" id="ADI20161.1"/>
    </source>
</evidence>
<protein>
    <submittedName>
        <fullName evidence="1">Uncharacterized protein</fullName>
    </submittedName>
</protein>
<sequence length="33" mass="3297">MGPKAATAPATVCGKRSPKPLVKTGKAGEAIYP</sequence>